<evidence type="ECO:0000256" key="3">
    <source>
        <dbReference type="SAM" id="Coils"/>
    </source>
</evidence>
<dbReference type="Proteomes" id="UP000597459">
    <property type="component" value="Unassembled WGS sequence"/>
</dbReference>
<comment type="caution">
    <text evidence="5">The sequence shown here is derived from an EMBL/GenBank/DDBJ whole genome shotgun (WGS) entry which is preliminary data.</text>
</comment>
<dbReference type="InterPro" id="IPR003423">
    <property type="entry name" value="OMP_efflux"/>
</dbReference>
<evidence type="ECO:0000313" key="6">
    <source>
        <dbReference type="Proteomes" id="UP000597459"/>
    </source>
</evidence>
<keyword evidence="2" id="KW-0564">Palmitate</keyword>
<feature type="chain" id="PRO_5038173203" evidence="2">
    <location>
        <begin position="22"/>
        <end position="499"/>
    </location>
</feature>
<dbReference type="Gene3D" id="2.20.200.10">
    <property type="entry name" value="Outer membrane efflux proteins (OEP)"/>
    <property type="match status" value="1"/>
</dbReference>
<dbReference type="EMBL" id="WOTH01000006">
    <property type="protein sequence ID" value="NHO53240.1"/>
    <property type="molecule type" value="Genomic_DNA"/>
</dbReference>
<proteinExistence type="inferred from homology"/>
<feature type="coiled-coil region" evidence="3">
    <location>
        <begin position="209"/>
        <end position="236"/>
    </location>
</feature>
<sequence>MKKHRRPGCGAMVALAGVLLAGCTMEPTYHRPAPPLAKTFPKGPDMGAKDTGTKTDAALQTPASDIGWQDFFTDARLKALIGIAMRENRDLRSAVASIAQAAGQYDVQHASLFPAIGATGAAMYMQPSQTAGFSFAPGVGENISTFRYYTAGIGFSSYEIDVFGRIRSLSHASAEAALKQVATERALRISIVSQVANAYLAWLGDREVLQIANEAVANLEENLRLIRLRYDHGEENLLTVQQAQTQVDQAAQLRAQQMRLVAQDENAITLLIGAPIPDTLPPPSPLGEQTLMADVPEGLPSDLLYRRPDIIAAEHDLLSANANIGAARAAFFPKFTLTATDGLSSLMWHRLFTAPATTWGLQPNITIPIFTWGQNRGNLEVAKAERDVRVAAYEKAIQTAFKEVSDTLVARPTYMEEAHRMDDLVHASSESYRLSRMRYEAGTDSYLNQLVAQRTLLQAEQSRVAVLVARYENLVTFYRALGGGWSETTLRSPRVPAKL</sequence>
<dbReference type="Pfam" id="PF02321">
    <property type="entry name" value="OEP"/>
    <property type="match status" value="2"/>
</dbReference>
<keyword evidence="6" id="KW-1185">Reference proteome</keyword>
<accession>A0A967B3V2</accession>
<keyword evidence="2" id="KW-0812">Transmembrane</keyword>
<dbReference type="GO" id="GO:0015562">
    <property type="term" value="F:efflux transmembrane transporter activity"/>
    <property type="evidence" value="ECO:0007669"/>
    <property type="project" value="InterPro"/>
</dbReference>
<evidence type="ECO:0000256" key="2">
    <source>
        <dbReference type="RuleBase" id="RU362097"/>
    </source>
</evidence>
<dbReference type="GO" id="GO:0005886">
    <property type="term" value="C:plasma membrane"/>
    <property type="evidence" value="ECO:0007669"/>
    <property type="project" value="UniProtKB-SubCell"/>
</dbReference>
<keyword evidence="3" id="KW-0175">Coiled coil</keyword>
<protein>
    <submittedName>
        <fullName evidence="5">Efflux transporter outer membrane subunit</fullName>
    </submittedName>
</protein>
<dbReference type="SUPFAM" id="SSF56954">
    <property type="entry name" value="Outer membrane efflux proteins (OEP)"/>
    <property type="match status" value="1"/>
</dbReference>
<gene>
    <name evidence="5" type="ORF">GOB87_04595</name>
</gene>
<keyword evidence="2" id="KW-0732">Signal</keyword>
<dbReference type="PROSITE" id="PS51257">
    <property type="entry name" value="PROKAR_LIPOPROTEIN"/>
    <property type="match status" value="1"/>
</dbReference>
<keyword evidence="2" id="KW-1134">Transmembrane beta strand</keyword>
<keyword evidence="2" id="KW-0449">Lipoprotein</keyword>
<dbReference type="PANTHER" id="PTHR30203:SF32">
    <property type="entry name" value="CATION EFFLUX SYSTEM PROTEIN CUSC"/>
    <property type="match status" value="1"/>
</dbReference>
<comment type="subcellular location">
    <subcellularLocation>
        <location evidence="2">Cell membrane</location>
        <topology evidence="2">Lipid-anchor</topology>
    </subcellularLocation>
</comment>
<organism evidence="5 6">
    <name type="scientific">Acetobacter estunensis</name>
    <dbReference type="NCBI Taxonomy" id="104097"/>
    <lineage>
        <taxon>Bacteria</taxon>
        <taxon>Pseudomonadati</taxon>
        <taxon>Pseudomonadota</taxon>
        <taxon>Alphaproteobacteria</taxon>
        <taxon>Acetobacterales</taxon>
        <taxon>Acetobacteraceae</taxon>
        <taxon>Acetobacter</taxon>
    </lineage>
</organism>
<evidence type="ECO:0000256" key="1">
    <source>
        <dbReference type="ARBA" id="ARBA00007613"/>
    </source>
</evidence>
<feature type="signal peptide" evidence="2">
    <location>
        <begin position="1"/>
        <end position="21"/>
    </location>
</feature>
<name>A0A967B3V2_9PROT</name>
<keyword evidence="2" id="KW-0472">Membrane</keyword>
<dbReference type="PANTHER" id="PTHR30203">
    <property type="entry name" value="OUTER MEMBRANE CATION EFFLUX PROTEIN"/>
    <property type="match status" value="1"/>
</dbReference>
<reference evidence="5" key="1">
    <citation type="submission" date="2019-11" db="EMBL/GenBank/DDBJ databases">
        <title>Description of new Acetobacter species.</title>
        <authorList>
            <person name="Cleenwerck I."/>
            <person name="Sombolestani A.S."/>
        </authorList>
    </citation>
    <scope>NUCLEOTIDE SEQUENCE</scope>
    <source>
        <strain evidence="5">LMG 1626</strain>
    </source>
</reference>
<evidence type="ECO:0000313" key="5">
    <source>
        <dbReference type="EMBL" id="NHO53240.1"/>
    </source>
</evidence>
<dbReference type="AlphaFoldDB" id="A0A967B3V2"/>
<comment type="similarity">
    <text evidence="1 2">Belongs to the outer membrane factor (OMF) (TC 1.B.17) family.</text>
</comment>
<dbReference type="NCBIfam" id="TIGR01845">
    <property type="entry name" value="outer_NodT"/>
    <property type="match status" value="1"/>
</dbReference>
<evidence type="ECO:0000256" key="4">
    <source>
        <dbReference type="SAM" id="MobiDB-lite"/>
    </source>
</evidence>
<dbReference type="Gene3D" id="1.20.1600.10">
    <property type="entry name" value="Outer membrane efflux proteins (OEP)"/>
    <property type="match status" value="1"/>
</dbReference>
<feature type="region of interest" description="Disordered" evidence="4">
    <location>
        <begin position="34"/>
        <end position="53"/>
    </location>
</feature>
<dbReference type="InterPro" id="IPR010131">
    <property type="entry name" value="MdtP/NodT-like"/>
</dbReference>